<feature type="compositionally biased region" description="Basic and acidic residues" evidence="1">
    <location>
        <begin position="15"/>
        <end position="31"/>
    </location>
</feature>
<evidence type="ECO:0000256" key="1">
    <source>
        <dbReference type="SAM" id="MobiDB-lite"/>
    </source>
</evidence>
<protein>
    <submittedName>
        <fullName evidence="2">Uncharacterized protein</fullName>
    </submittedName>
</protein>
<feature type="compositionally biased region" description="Polar residues" evidence="1">
    <location>
        <begin position="79"/>
        <end position="91"/>
    </location>
</feature>
<dbReference type="EMBL" id="JALJOV010001574">
    <property type="protein sequence ID" value="KAK9846061.1"/>
    <property type="molecule type" value="Genomic_DNA"/>
</dbReference>
<dbReference type="Proteomes" id="UP001485043">
    <property type="component" value="Unassembled WGS sequence"/>
</dbReference>
<keyword evidence="3" id="KW-1185">Reference proteome</keyword>
<name>A0AAW1SJS7_9CHLO</name>
<accession>A0AAW1SJS7</accession>
<dbReference type="AlphaFoldDB" id="A0AAW1SJS7"/>
<feature type="region of interest" description="Disordered" evidence="1">
    <location>
        <begin position="1"/>
        <end position="236"/>
    </location>
</feature>
<feature type="compositionally biased region" description="Polar residues" evidence="1">
    <location>
        <begin position="208"/>
        <end position="222"/>
    </location>
</feature>
<sequence>EQDGSHDGSGQEEIADAHARYDNVPRGRPIAESRLSQPFPDALDRWSQDQGLVMGGPQPMMHVPASQASRAPAWGLQANYRQSGASSQAQQPIRGAPYQMADRPPGWGSERDSKPHGAGVYGQAQASGPPAHLADAYSGWDGPRASQAQTAEDYRRAPANLAPPQADFWQGQDARRKLDNPSNGKAEGPPQHQGIGRAPIGLPPTAPPTISSGDSVTESVVTSALHSGSIASSSSA</sequence>
<feature type="non-terminal residue" evidence="2">
    <location>
        <position position="1"/>
    </location>
</feature>
<reference evidence="2 3" key="1">
    <citation type="journal article" date="2024" name="Nat. Commun.">
        <title>Phylogenomics reveals the evolutionary origins of lichenization in chlorophyte algae.</title>
        <authorList>
            <person name="Puginier C."/>
            <person name="Libourel C."/>
            <person name="Otte J."/>
            <person name="Skaloud P."/>
            <person name="Haon M."/>
            <person name="Grisel S."/>
            <person name="Petersen M."/>
            <person name="Berrin J.G."/>
            <person name="Delaux P.M."/>
            <person name="Dal Grande F."/>
            <person name="Keller J."/>
        </authorList>
    </citation>
    <scope>NUCLEOTIDE SEQUENCE [LARGE SCALE GENOMIC DNA]</scope>
    <source>
        <strain evidence="2 3">SAG 2523</strain>
    </source>
</reference>
<evidence type="ECO:0000313" key="2">
    <source>
        <dbReference type="EMBL" id="KAK9846061.1"/>
    </source>
</evidence>
<proteinExistence type="predicted"/>
<evidence type="ECO:0000313" key="3">
    <source>
        <dbReference type="Proteomes" id="UP001485043"/>
    </source>
</evidence>
<organism evidence="2 3">
    <name type="scientific">Apatococcus fuscideae</name>
    <dbReference type="NCBI Taxonomy" id="2026836"/>
    <lineage>
        <taxon>Eukaryota</taxon>
        <taxon>Viridiplantae</taxon>
        <taxon>Chlorophyta</taxon>
        <taxon>core chlorophytes</taxon>
        <taxon>Trebouxiophyceae</taxon>
        <taxon>Chlorellales</taxon>
        <taxon>Chlorellaceae</taxon>
        <taxon>Apatococcus</taxon>
    </lineage>
</organism>
<feature type="compositionally biased region" description="Low complexity" evidence="1">
    <location>
        <begin position="223"/>
        <end position="236"/>
    </location>
</feature>
<gene>
    <name evidence="2" type="ORF">WJX84_005348</name>
</gene>
<comment type="caution">
    <text evidence="2">The sequence shown here is derived from an EMBL/GenBank/DDBJ whole genome shotgun (WGS) entry which is preliminary data.</text>
</comment>